<feature type="repeat" description="PPR" evidence="3">
    <location>
        <begin position="297"/>
        <end position="331"/>
    </location>
</feature>
<comment type="caution">
    <text evidence="4">The sequence shown here is derived from an EMBL/GenBank/DDBJ whole genome shotgun (WGS) entry which is preliminary data.</text>
</comment>
<dbReference type="InterPro" id="IPR002885">
    <property type="entry name" value="PPR_rpt"/>
</dbReference>
<dbReference type="PANTHER" id="PTHR47939">
    <property type="entry name" value="MEMBRANE-ASSOCIATED SALT-INDUCIBLE PROTEIN-LIKE"/>
    <property type="match status" value="1"/>
</dbReference>
<evidence type="ECO:0000256" key="1">
    <source>
        <dbReference type="ARBA" id="ARBA00007626"/>
    </source>
</evidence>
<keyword evidence="2" id="KW-0677">Repeat</keyword>
<organism evidence="4 5">
    <name type="scientific">Hibiscus syriacus</name>
    <name type="common">Rose of Sharon</name>
    <dbReference type="NCBI Taxonomy" id="106335"/>
    <lineage>
        <taxon>Eukaryota</taxon>
        <taxon>Viridiplantae</taxon>
        <taxon>Streptophyta</taxon>
        <taxon>Embryophyta</taxon>
        <taxon>Tracheophyta</taxon>
        <taxon>Spermatophyta</taxon>
        <taxon>Magnoliopsida</taxon>
        <taxon>eudicotyledons</taxon>
        <taxon>Gunneridae</taxon>
        <taxon>Pentapetalae</taxon>
        <taxon>rosids</taxon>
        <taxon>malvids</taxon>
        <taxon>Malvales</taxon>
        <taxon>Malvaceae</taxon>
        <taxon>Malvoideae</taxon>
        <taxon>Hibiscus</taxon>
    </lineage>
</organism>
<protein>
    <submittedName>
        <fullName evidence="4">Tetratricopeptide repeat-like superfamily protein</fullName>
    </submittedName>
</protein>
<comment type="similarity">
    <text evidence="1">Belongs to the PPR family. P subfamily.</text>
</comment>
<evidence type="ECO:0000313" key="5">
    <source>
        <dbReference type="Proteomes" id="UP000436088"/>
    </source>
</evidence>
<dbReference type="AlphaFoldDB" id="A0A6A3ANU7"/>
<evidence type="ECO:0000313" key="4">
    <source>
        <dbReference type="EMBL" id="KAE8704569.1"/>
    </source>
</evidence>
<gene>
    <name evidence="4" type="ORF">F3Y22_tig00110450pilonHSYRG00745</name>
</gene>
<feature type="repeat" description="PPR" evidence="3">
    <location>
        <begin position="215"/>
        <end position="249"/>
    </location>
</feature>
<evidence type="ECO:0000256" key="3">
    <source>
        <dbReference type="PROSITE-ProRule" id="PRU00708"/>
    </source>
</evidence>
<sequence length="355" mass="40987">MPRWEETLQENVLFSLHFFHWLRSRYKFSPDFDSCNLLLDKLVEANAYKAARNFLHQIGLDPEPPSLERYLRCLCANKSVEDAVDVFSILNKIGYYPSIATWNLALLACLKVVRNDIFWKLYQDMIESGLGVNIDVGTLGCLIQAFCIDGKASKGFELLQNYGRVSQLLHTMIATGRAPDIYTYQEVINGLCKNRVSGREARKLWFEINIGMLPNEYTYNAMLYGLYKVHDLEEANRLYKEMLENGYGETTVSYIIMIAGESRRESAPIIEVLRRDGHIEETKNLLKDMQSRSVELKVCTHDHFIAGLCEQGYVAEGLEWFGEMLKNQLKPQQKTLEKLVRCLSQRDRTITRIRA</sequence>
<dbReference type="PANTHER" id="PTHR47939:SF4">
    <property type="entry name" value="PENTACOTRIPEPTIDE-REPEAT REGION OF PRORP DOMAIN-CONTAINING PROTEIN"/>
    <property type="match status" value="1"/>
</dbReference>
<dbReference type="InterPro" id="IPR011990">
    <property type="entry name" value="TPR-like_helical_dom_sf"/>
</dbReference>
<keyword evidence="5" id="KW-1185">Reference proteome</keyword>
<dbReference type="NCBIfam" id="TIGR00756">
    <property type="entry name" value="PPR"/>
    <property type="match status" value="2"/>
</dbReference>
<dbReference type="Pfam" id="PF01535">
    <property type="entry name" value="PPR"/>
    <property type="match status" value="1"/>
</dbReference>
<evidence type="ECO:0000256" key="2">
    <source>
        <dbReference type="ARBA" id="ARBA00022737"/>
    </source>
</evidence>
<name>A0A6A3ANU7_HIBSY</name>
<proteinExistence type="inferred from homology"/>
<dbReference type="PROSITE" id="PS51375">
    <property type="entry name" value="PPR"/>
    <property type="match status" value="2"/>
</dbReference>
<dbReference type="Pfam" id="PF13041">
    <property type="entry name" value="PPR_2"/>
    <property type="match status" value="1"/>
</dbReference>
<accession>A0A6A3ANU7</accession>
<dbReference type="InterPro" id="IPR050667">
    <property type="entry name" value="PPR-containing_protein"/>
</dbReference>
<dbReference type="Gene3D" id="1.25.40.10">
    <property type="entry name" value="Tetratricopeptide repeat domain"/>
    <property type="match status" value="3"/>
</dbReference>
<dbReference type="Proteomes" id="UP000436088">
    <property type="component" value="Unassembled WGS sequence"/>
</dbReference>
<reference evidence="4" key="1">
    <citation type="submission" date="2019-09" db="EMBL/GenBank/DDBJ databases">
        <title>Draft genome information of white flower Hibiscus syriacus.</title>
        <authorList>
            <person name="Kim Y.-M."/>
        </authorList>
    </citation>
    <scope>NUCLEOTIDE SEQUENCE [LARGE SCALE GENOMIC DNA]</scope>
    <source>
        <strain evidence="4">YM2019G1</strain>
    </source>
</reference>
<dbReference type="EMBL" id="VEPZ02000992">
    <property type="protein sequence ID" value="KAE8704569.1"/>
    <property type="molecule type" value="Genomic_DNA"/>
</dbReference>